<dbReference type="OrthoDB" id="495620at2"/>
<dbReference type="SUPFAM" id="SSF53474">
    <property type="entry name" value="alpha/beta-Hydrolases"/>
    <property type="match status" value="1"/>
</dbReference>
<dbReference type="AlphaFoldDB" id="A0A0J7ZI43"/>
<protein>
    <submittedName>
        <fullName evidence="2">Alpha/beta hydrolase</fullName>
    </submittedName>
</protein>
<name>A0A0J7ZI43_STRVR</name>
<dbReference type="InterPro" id="IPR000073">
    <property type="entry name" value="AB_hydrolase_1"/>
</dbReference>
<keyword evidence="2" id="KW-0378">Hydrolase</keyword>
<dbReference type="Proteomes" id="UP000037432">
    <property type="component" value="Unassembled WGS sequence"/>
</dbReference>
<dbReference type="PANTHER" id="PTHR43798">
    <property type="entry name" value="MONOACYLGLYCEROL LIPASE"/>
    <property type="match status" value="1"/>
</dbReference>
<dbReference type="Gene3D" id="3.40.50.1820">
    <property type="entry name" value="alpha/beta hydrolase"/>
    <property type="match status" value="1"/>
</dbReference>
<dbReference type="InterPro" id="IPR029058">
    <property type="entry name" value="AB_hydrolase_fold"/>
</dbReference>
<dbReference type="GO" id="GO:0016787">
    <property type="term" value="F:hydrolase activity"/>
    <property type="evidence" value="ECO:0007669"/>
    <property type="project" value="UniProtKB-KW"/>
</dbReference>
<reference evidence="2 3" key="1">
    <citation type="submission" date="2015-06" db="EMBL/GenBank/DDBJ databases">
        <authorList>
            <person name="Ju K.-S."/>
            <person name="Doroghazi J.R."/>
            <person name="Metcalf W.W."/>
        </authorList>
    </citation>
    <scope>NUCLEOTIDE SEQUENCE [LARGE SCALE GENOMIC DNA]</scope>
    <source>
        <strain evidence="2 3">NRRL 3414</strain>
    </source>
</reference>
<proteinExistence type="predicted"/>
<sequence length="268" mass="28430">MGHTVQVKGGELWADDTGTDGLAGEAAAGLPLVLLHAGVGDSRMWDPVLPGLTARHRVIRYDARGFGRSPKPTVSYTQADDLRSVLDHFELDRVVLVGSSMGGRTVVDLALNDPARVAALGLLVPGVNGYDGLESAEVMEEIGQLATAGDMDGLVALALRLWGGAGPHPDTEAEALVRAAIPAWFTTYGHEVPGAPAFDRLGELDLPCALLLGEKDQPEVIRCNEEMAARIPGCRLVRHPDCDHFPTLRAPEDVARLLTELGERAAAV</sequence>
<evidence type="ECO:0000259" key="1">
    <source>
        <dbReference type="Pfam" id="PF12697"/>
    </source>
</evidence>
<evidence type="ECO:0000313" key="2">
    <source>
        <dbReference type="EMBL" id="KMS74818.1"/>
    </source>
</evidence>
<dbReference type="PRINTS" id="PR00111">
    <property type="entry name" value="ABHYDROLASE"/>
</dbReference>
<dbReference type="RefSeq" id="WP_048581314.1">
    <property type="nucleotide sequence ID" value="NZ_LFNT01000011.1"/>
</dbReference>
<dbReference type="Pfam" id="PF12697">
    <property type="entry name" value="Abhydrolase_6"/>
    <property type="match status" value="1"/>
</dbReference>
<dbReference type="EMBL" id="LFNT01000011">
    <property type="protein sequence ID" value="KMS74818.1"/>
    <property type="molecule type" value="Genomic_DNA"/>
</dbReference>
<organism evidence="2 3">
    <name type="scientific">Streptomyces viridochromogenes</name>
    <dbReference type="NCBI Taxonomy" id="1938"/>
    <lineage>
        <taxon>Bacteria</taxon>
        <taxon>Bacillati</taxon>
        <taxon>Actinomycetota</taxon>
        <taxon>Actinomycetes</taxon>
        <taxon>Kitasatosporales</taxon>
        <taxon>Streptomycetaceae</taxon>
        <taxon>Streptomyces</taxon>
    </lineage>
</organism>
<accession>A0A0J7ZI43</accession>
<feature type="domain" description="AB hydrolase-1" evidence="1">
    <location>
        <begin position="32"/>
        <end position="256"/>
    </location>
</feature>
<comment type="caution">
    <text evidence="2">The sequence shown here is derived from an EMBL/GenBank/DDBJ whole genome shotgun (WGS) entry which is preliminary data.</text>
</comment>
<dbReference type="InterPro" id="IPR050266">
    <property type="entry name" value="AB_hydrolase_sf"/>
</dbReference>
<evidence type="ECO:0000313" key="3">
    <source>
        <dbReference type="Proteomes" id="UP000037432"/>
    </source>
</evidence>
<gene>
    <name evidence="2" type="ORF">ACM01_12925</name>
</gene>
<dbReference type="PATRIC" id="fig|1938.3.peg.1048"/>